<dbReference type="EnsemblBacteria" id="ABK77457">
    <property type="protein sequence ID" value="ABK77457"/>
    <property type="gene ID" value="CENSYa_0824"/>
</dbReference>
<name>A0RVU0_CENSY</name>
<sequence length="102" mass="10843">MSRSSSVLYCVLSGSVLPCETRYLGVLETNLYVPGPVCFTRPSLRRAYIVLPIVLPILPSGTPLKNGLPVSLSFICITLDSPSSSNTSSMASTLLIRTPPAS</sequence>
<feature type="compositionally biased region" description="Low complexity" evidence="1">
    <location>
        <begin position="82"/>
        <end position="95"/>
    </location>
</feature>
<dbReference type="EMBL" id="DP000238">
    <property type="protein sequence ID" value="ABK77457.1"/>
    <property type="molecule type" value="Genomic_DNA"/>
</dbReference>
<dbReference type="AlphaFoldDB" id="A0RVU0"/>
<dbReference type="STRING" id="414004.CENSYa_0824"/>
<evidence type="ECO:0000313" key="3">
    <source>
        <dbReference type="Proteomes" id="UP000000758"/>
    </source>
</evidence>
<proteinExistence type="predicted"/>
<feature type="region of interest" description="Disordered" evidence="1">
    <location>
        <begin position="82"/>
        <end position="102"/>
    </location>
</feature>
<organism evidence="2 3">
    <name type="scientific">Cenarchaeum symbiosum (strain A)</name>
    <dbReference type="NCBI Taxonomy" id="414004"/>
    <lineage>
        <taxon>Archaea</taxon>
        <taxon>Nitrososphaerota</taxon>
        <taxon>Candidatus Cenarchaeales</taxon>
        <taxon>Candidatus Cenarchaeaceae</taxon>
        <taxon>Candidatus Cenarchaeum</taxon>
    </lineage>
</organism>
<accession>A0RVU0</accession>
<reference evidence="2 3" key="1">
    <citation type="journal article" date="2006" name="Proc. Natl. Acad. Sci. U.S.A.">
        <title>Genomic analysis of the uncultivated marine crenarchaeote Cenarchaeum symbiosum.</title>
        <authorList>
            <person name="Hallam S.J."/>
            <person name="Konstantinidis K.T."/>
            <person name="Putnam N."/>
            <person name="Schleper C."/>
            <person name="Watanabe Y."/>
            <person name="Sugahara J."/>
            <person name="Preston C."/>
            <person name="de la Torre J."/>
            <person name="Richardson P.M."/>
            <person name="DeLong E.F."/>
        </authorList>
    </citation>
    <scope>NUCLEOTIDE SEQUENCE [LARGE SCALE GENOMIC DNA]</scope>
    <source>
        <strain evidence="3">A</strain>
    </source>
</reference>
<keyword evidence="3" id="KW-1185">Reference proteome</keyword>
<evidence type="ECO:0000256" key="1">
    <source>
        <dbReference type="SAM" id="MobiDB-lite"/>
    </source>
</evidence>
<evidence type="ECO:0000313" key="2">
    <source>
        <dbReference type="EMBL" id="ABK77457.1"/>
    </source>
</evidence>
<dbReference type="HOGENOM" id="CLU_2270931_0_0_2"/>
<gene>
    <name evidence="2" type="ordered locus">CENSYa_0824</name>
</gene>
<protein>
    <submittedName>
        <fullName evidence="2">Uncharacterized protein</fullName>
    </submittedName>
</protein>
<dbReference type="Proteomes" id="UP000000758">
    <property type="component" value="Chromosome"/>
</dbReference>
<dbReference type="KEGG" id="csy:CENSYa_0824"/>